<dbReference type="Proteomes" id="UP001253193">
    <property type="component" value="Unassembled WGS sequence"/>
</dbReference>
<gene>
    <name evidence="1" type="ORF">QX249_11325</name>
</gene>
<evidence type="ECO:0000313" key="1">
    <source>
        <dbReference type="EMBL" id="MDS1821255.1"/>
    </source>
</evidence>
<reference evidence="1" key="1">
    <citation type="submission" date="2023-06" db="EMBL/GenBank/DDBJ databases">
        <title>Genomic Diversity of Vibrio spp. and Metagenomic Analysis of Pathogens in Florida Gulf Coastal Waters Following Hurricane Ian.</title>
        <authorList>
            <person name="Brumfield K.D."/>
        </authorList>
    </citation>
    <scope>NUCLEOTIDE SEQUENCE</scope>
    <source>
        <strain evidence="1">WBS2B-138</strain>
    </source>
</reference>
<sequence>MTKYAVISFENSTVSRVMAEFPKNCQPTPMVYADEAGDSFELMSDLIDSTCSAIDGEVVQISIDAKDVYETLRYHGHDVCYDELGAEDLFLAVKLQEVDISEVSATTPLKLVHSGSNK</sequence>
<evidence type="ECO:0000313" key="2">
    <source>
        <dbReference type="Proteomes" id="UP001253193"/>
    </source>
</evidence>
<organism evidence="1 2">
    <name type="scientific">Vibrio parahaemolyticus</name>
    <dbReference type="NCBI Taxonomy" id="670"/>
    <lineage>
        <taxon>Bacteria</taxon>
        <taxon>Pseudomonadati</taxon>
        <taxon>Pseudomonadota</taxon>
        <taxon>Gammaproteobacteria</taxon>
        <taxon>Vibrionales</taxon>
        <taxon>Vibrionaceae</taxon>
        <taxon>Vibrio</taxon>
    </lineage>
</organism>
<comment type="caution">
    <text evidence="1">The sequence shown here is derived from an EMBL/GenBank/DDBJ whole genome shotgun (WGS) entry which is preliminary data.</text>
</comment>
<protein>
    <submittedName>
        <fullName evidence="1">Uncharacterized protein</fullName>
    </submittedName>
</protein>
<dbReference type="EMBL" id="JAUHGG010000003">
    <property type="protein sequence ID" value="MDS1821255.1"/>
    <property type="molecule type" value="Genomic_DNA"/>
</dbReference>
<name>A0AAW8PZL8_VIBPH</name>
<dbReference type="AlphaFoldDB" id="A0AAW8PZL8"/>
<proteinExistence type="predicted"/>
<accession>A0AAW8PZL8</accession>
<dbReference type="RefSeq" id="WP_311020128.1">
    <property type="nucleotide sequence ID" value="NZ_JAUHGG010000003.1"/>
</dbReference>